<dbReference type="EC" id="6.1.1.10" evidence="13"/>
<evidence type="ECO:0000256" key="4">
    <source>
        <dbReference type="ARBA" id="ARBA00022490"/>
    </source>
</evidence>
<keyword evidence="6 13" id="KW-0436">Ligase</keyword>
<dbReference type="InterPro" id="IPR023457">
    <property type="entry name" value="Met-tRNA_synth_2"/>
</dbReference>
<keyword evidence="11 13" id="KW-0030">Aminoacyl-tRNA synthetase</keyword>
<dbReference type="GO" id="GO:0005737">
    <property type="term" value="C:cytoplasm"/>
    <property type="evidence" value="ECO:0007669"/>
    <property type="project" value="UniProtKB-SubCell"/>
</dbReference>
<dbReference type="FunFam" id="2.40.50.140:FF:000042">
    <property type="entry name" value="Methionine--tRNA ligase"/>
    <property type="match status" value="1"/>
</dbReference>
<dbReference type="PROSITE" id="PS50886">
    <property type="entry name" value="TRBD"/>
    <property type="match status" value="1"/>
</dbReference>
<evidence type="ECO:0000256" key="13">
    <source>
        <dbReference type="HAMAP-Rule" id="MF_01228"/>
    </source>
</evidence>
<dbReference type="InterPro" id="IPR004495">
    <property type="entry name" value="Met-tRNA-synth_bsu_C"/>
</dbReference>
<dbReference type="InterPro" id="IPR041872">
    <property type="entry name" value="Anticodon_Met"/>
</dbReference>
<evidence type="ECO:0000256" key="3">
    <source>
        <dbReference type="ARBA" id="ARBA00011738"/>
    </source>
</evidence>
<dbReference type="CDD" id="cd02800">
    <property type="entry name" value="tRNA_bind_EcMetRS_like"/>
    <property type="match status" value="1"/>
</dbReference>
<dbReference type="GO" id="GO:0005524">
    <property type="term" value="F:ATP binding"/>
    <property type="evidence" value="ECO:0007669"/>
    <property type="project" value="UniProtKB-UniRule"/>
</dbReference>
<evidence type="ECO:0000256" key="10">
    <source>
        <dbReference type="ARBA" id="ARBA00022917"/>
    </source>
</evidence>
<dbReference type="PANTHER" id="PTHR43326:SF1">
    <property type="entry name" value="METHIONINE--TRNA LIGASE, MITOCHONDRIAL"/>
    <property type="match status" value="1"/>
</dbReference>
<gene>
    <name evidence="13" type="primary">metG</name>
    <name evidence="15" type="ORF">BSOLF_1943</name>
</gene>
<evidence type="ECO:0000256" key="6">
    <source>
        <dbReference type="ARBA" id="ARBA00022598"/>
    </source>
</evidence>
<comment type="caution">
    <text evidence="15">The sequence shown here is derived from an EMBL/GenBank/DDBJ whole genome shotgun (WGS) entry which is preliminary data.</text>
</comment>
<dbReference type="InterPro" id="IPR012340">
    <property type="entry name" value="NA-bd_OB-fold"/>
</dbReference>
<dbReference type="InterPro" id="IPR014758">
    <property type="entry name" value="Met-tRNA_synth"/>
</dbReference>
<dbReference type="GO" id="GO:0046872">
    <property type="term" value="F:metal ion binding"/>
    <property type="evidence" value="ECO:0007669"/>
    <property type="project" value="UniProtKB-KW"/>
</dbReference>
<dbReference type="NCBIfam" id="TIGR00399">
    <property type="entry name" value="metG_C_term"/>
    <property type="match status" value="1"/>
</dbReference>
<feature type="binding site" evidence="13">
    <location>
        <position position="126"/>
    </location>
    <ligand>
        <name>Zn(2+)</name>
        <dbReference type="ChEBI" id="CHEBI:29105"/>
    </ligand>
</feature>
<dbReference type="Gene3D" id="1.10.730.10">
    <property type="entry name" value="Isoleucyl-tRNA Synthetase, Domain 1"/>
    <property type="match status" value="1"/>
</dbReference>
<dbReference type="InterPro" id="IPR014729">
    <property type="entry name" value="Rossmann-like_a/b/a_fold"/>
</dbReference>
<dbReference type="SUPFAM" id="SSF52374">
    <property type="entry name" value="Nucleotidylyl transferase"/>
    <property type="match status" value="1"/>
</dbReference>
<dbReference type="SUPFAM" id="SSF47323">
    <property type="entry name" value="Anticodon-binding domain of a subclass of class I aminoacyl-tRNA synthetases"/>
    <property type="match status" value="1"/>
</dbReference>
<name>A0A2R6XYJ7_9BACL</name>
<keyword evidence="8 13" id="KW-0067">ATP-binding</keyword>
<dbReference type="Gene3D" id="2.40.50.140">
    <property type="entry name" value="Nucleic acid-binding proteins"/>
    <property type="match status" value="1"/>
</dbReference>
<feature type="short sequence motif" description="'HIGH' region" evidence="13">
    <location>
        <begin position="11"/>
        <end position="21"/>
    </location>
</feature>
<dbReference type="GO" id="GO:0000049">
    <property type="term" value="F:tRNA binding"/>
    <property type="evidence" value="ECO:0007669"/>
    <property type="project" value="UniProtKB-UniRule"/>
</dbReference>
<feature type="binding site" evidence="13">
    <location>
        <position position="146"/>
    </location>
    <ligand>
        <name>Zn(2+)</name>
        <dbReference type="ChEBI" id="CHEBI:29105"/>
    </ligand>
</feature>
<dbReference type="FunFam" id="1.10.730.10:FF:000026">
    <property type="entry name" value="Methionine--tRNA ligase"/>
    <property type="match status" value="1"/>
</dbReference>
<feature type="binding site" evidence="13">
    <location>
        <position position="129"/>
    </location>
    <ligand>
        <name>Zn(2+)</name>
        <dbReference type="ChEBI" id="CHEBI:29105"/>
    </ligand>
</feature>
<comment type="catalytic activity">
    <reaction evidence="12 13">
        <text>tRNA(Met) + L-methionine + ATP = L-methionyl-tRNA(Met) + AMP + diphosphate</text>
        <dbReference type="Rhea" id="RHEA:13481"/>
        <dbReference type="Rhea" id="RHEA-COMP:9667"/>
        <dbReference type="Rhea" id="RHEA-COMP:9698"/>
        <dbReference type="ChEBI" id="CHEBI:30616"/>
        <dbReference type="ChEBI" id="CHEBI:33019"/>
        <dbReference type="ChEBI" id="CHEBI:57844"/>
        <dbReference type="ChEBI" id="CHEBI:78442"/>
        <dbReference type="ChEBI" id="CHEBI:78530"/>
        <dbReference type="ChEBI" id="CHEBI:456215"/>
        <dbReference type="EC" id="6.1.1.10"/>
    </reaction>
</comment>
<dbReference type="PRINTS" id="PR01041">
    <property type="entry name" value="TRNASYNTHMET"/>
</dbReference>
<comment type="subcellular location">
    <subcellularLocation>
        <location evidence="2 13">Cytoplasm</location>
    </subcellularLocation>
</comment>
<feature type="domain" description="TRNA-binding" evidence="14">
    <location>
        <begin position="567"/>
        <end position="667"/>
    </location>
</feature>
<dbReference type="NCBIfam" id="NF008900">
    <property type="entry name" value="PRK12267.1"/>
    <property type="match status" value="1"/>
</dbReference>
<keyword evidence="4 13" id="KW-0963">Cytoplasm</keyword>
<evidence type="ECO:0000256" key="1">
    <source>
        <dbReference type="ARBA" id="ARBA00003314"/>
    </source>
</evidence>
<feature type="short sequence motif" description="'KMSKS' region" evidence="13">
    <location>
        <begin position="299"/>
        <end position="303"/>
    </location>
</feature>
<evidence type="ECO:0000313" key="16">
    <source>
        <dbReference type="Proteomes" id="UP000244338"/>
    </source>
</evidence>
<comment type="subunit">
    <text evidence="3 13">Homodimer.</text>
</comment>
<dbReference type="InterPro" id="IPR015413">
    <property type="entry name" value="Methionyl/Leucyl_tRNA_Synth"/>
</dbReference>
<dbReference type="CDD" id="cd00814">
    <property type="entry name" value="MetRS_core"/>
    <property type="match status" value="1"/>
</dbReference>
<keyword evidence="13" id="KW-0479">Metal-binding</keyword>
<keyword evidence="7 13" id="KW-0547">Nucleotide-binding</keyword>
<evidence type="ECO:0000256" key="12">
    <source>
        <dbReference type="ARBA" id="ARBA00047364"/>
    </source>
</evidence>
<dbReference type="Proteomes" id="UP000244338">
    <property type="component" value="Unassembled WGS sequence"/>
</dbReference>
<dbReference type="Pfam" id="PF09334">
    <property type="entry name" value="tRNA-synt_1g"/>
    <property type="match status" value="1"/>
</dbReference>
<dbReference type="FunFam" id="2.170.220.10:FF:000002">
    <property type="entry name" value="Methionine--tRNA ligase"/>
    <property type="match status" value="1"/>
</dbReference>
<dbReference type="Gene3D" id="2.170.220.10">
    <property type="match status" value="1"/>
</dbReference>
<evidence type="ECO:0000256" key="11">
    <source>
        <dbReference type="ARBA" id="ARBA00023146"/>
    </source>
</evidence>
<evidence type="ECO:0000313" key="15">
    <source>
        <dbReference type="EMBL" id="PTQ55497.1"/>
    </source>
</evidence>
<evidence type="ECO:0000256" key="7">
    <source>
        <dbReference type="ARBA" id="ARBA00022741"/>
    </source>
</evidence>
<accession>A0A2R6XYJ7</accession>
<comment type="function">
    <text evidence="1 13">Is required not only for elongation of protein synthesis but also for the initiation of all mRNA translation through initiator tRNA(fMet) aminoacylation.</text>
</comment>
<evidence type="ECO:0000256" key="8">
    <source>
        <dbReference type="ARBA" id="ARBA00022840"/>
    </source>
</evidence>
<dbReference type="GO" id="GO:0004825">
    <property type="term" value="F:methionine-tRNA ligase activity"/>
    <property type="evidence" value="ECO:0007669"/>
    <property type="project" value="UniProtKB-UniRule"/>
</dbReference>
<proteinExistence type="inferred from homology"/>
<evidence type="ECO:0000256" key="2">
    <source>
        <dbReference type="ARBA" id="ARBA00004496"/>
    </source>
</evidence>
<protein>
    <recommendedName>
        <fullName evidence="13">Methionine--tRNA ligase</fullName>
        <ecNumber evidence="13">6.1.1.10</ecNumber>
    </recommendedName>
    <alternativeName>
        <fullName evidence="13">Methionyl-tRNA synthetase</fullName>
        <shortName evidence="13">MetRS</shortName>
    </alternativeName>
</protein>
<organism evidence="15 16">
    <name type="scientific">Candidatus Carbonibacillus altaicus</name>
    <dbReference type="NCBI Taxonomy" id="2163959"/>
    <lineage>
        <taxon>Bacteria</taxon>
        <taxon>Bacillati</taxon>
        <taxon>Bacillota</taxon>
        <taxon>Bacilli</taxon>
        <taxon>Bacillales</taxon>
        <taxon>Candidatus Carbonibacillus</taxon>
    </lineage>
</organism>
<keyword evidence="10 13" id="KW-0648">Protein biosynthesis</keyword>
<dbReference type="InterPro" id="IPR002547">
    <property type="entry name" value="tRNA-bd_dom"/>
</dbReference>
<dbReference type="InterPro" id="IPR009080">
    <property type="entry name" value="tRNAsynth_Ia_anticodon-bd"/>
</dbReference>
<feature type="binding site" evidence="13">
    <location>
        <position position="149"/>
    </location>
    <ligand>
        <name>Zn(2+)</name>
        <dbReference type="ChEBI" id="CHEBI:29105"/>
    </ligand>
</feature>
<keyword evidence="9 13" id="KW-0694">RNA-binding</keyword>
<dbReference type="HAMAP" id="MF_01228">
    <property type="entry name" value="Met_tRNA_synth_type2"/>
    <property type="match status" value="1"/>
</dbReference>
<dbReference type="SUPFAM" id="SSF50249">
    <property type="entry name" value="Nucleic acid-binding proteins"/>
    <property type="match status" value="1"/>
</dbReference>
<keyword evidence="5 13" id="KW-0820">tRNA-binding</keyword>
<dbReference type="NCBIfam" id="TIGR00398">
    <property type="entry name" value="metG"/>
    <property type="match status" value="1"/>
</dbReference>
<dbReference type="AlphaFoldDB" id="A0A2R6XYJ7"/>
<evidence type="ECO:0000256" key="5">
    <source>
        <dbReference type="ARBA" id="ARBA00022555"/>
    </source>
</evidence>
<reference evidence="16" key="1">
    <citation type="journal article" date="2018" name="Sci. Rep.">
        <title>Lignite coal burning seam in the remote Altai Mountains harbors a hydrogen-driven thermophilic microbial community.</title>
        <authorList>
            <person name="Kadnikov V.V."/>
            <person name="Mardanov A.V."/>
            <person name="Ivasenko D.A."/>
            <person name="Antsiferov D.V."/>
            <person name="Beletsky A.V."/>
            <person name="Karnachuk O.V."/>
            <person name="Ravin N.V."/>
        </authorList>
    </citation>
    <scope>NUCLEOTIDE SEQUENCE [LARGE SCALE GENOMIC DNA]</scope>
</reference>
<sequence length="667" mass="75505">MRTYYITTPIYYPSTTLHIGNAYSTIAADALARFKRLQGYDVFYLTGTDEHGQKLAKVAAKHGQEPKAYIDPIVEWIRDLWEKLDISYSDFIRTTEPRHKEAVTRIVERLLAQGDIYKGVYEGYYCVECEAYWTEFQARRGDAYICPDCGRPVQAVREPGYFFRMSKYAPRLIEYIESHPEFIQPASRKHEMLNNFLLPGLEDLSISRTGFNWGIPMPNDPEHVLYVWIDALSNYITALGYMSDDDSKFKRYWPADVHLIGKDILRFHTIYWPIILMALDLPLPKTVFGHGWLLMPDGKMSKSKGNAIDPKRLVARYGADAVRYFLLREIPFGQDGVFTPEAFIRRLNSDLANDLGNLVSRTLAMIERYTGGTIPEPPPEAEEKGWIDRAVMDEALRHVAQMEAGLEKLELSQALKSAFDIVHLANQLIDESAPWALAKDEASRGRLYTVLYELAALLRILSIVLFPFMPKTAQEIARRLGLKEQPTWEAAKSWRRLPAGLKVEKGEVLFPRLDMAEELALIDTWGTNKKQDAPQMPLKGGVAVTEKTAEKTHDAEPKDTGLISIDEFSRVELRVCEVREAQKIDGADRLLRLIVDLGTEKRQVVSGIAEYYAPDALIGKKLILVANLKPVTLRGVRSEGMILAAKHGDALEVISVSQDVPNGTLVK</sequence>
<evidence type="ECO:0000259" key="14">
    <source>
        <dbReference type="PROSITE" id="PS50886"/>
    </source>
</evidence>
<dbReference type="EMBL" id="PEBX01000107">
    <property type="protein sequence ID" value="PTQ55497.1"/>
    <property type="molecule type" value="Genomic_DNA"/>
</dbReference>
<dbReference type="GO" id="GO:0006431">
    <property type="term" value="P:methionyl-tRNA aminoacylation"/>
    <property type="evidence" value="ECO:0007669"/>
    <property type="project" value="UniProtKB-UniRule"/>
</dbReference>
<dbReference type="CDD" id="cd07957">
    <property type="entry name" value="Anticodon_Ia_Met"/>
    <property type="match status" value="1"/>
</dbReference>
<keyword evidence="13" id="KW-0862">Zinc</keyword>
<dbReference type="Gene3D" id="3.40.50.620">
    <property type="entry name" value="HUPs"/>
    <property type="match status" value="1"/>
</dbReference>
<dbReference type="Pfam" id="PF19303">
    <property type="entry name" value="Anticodon_3"/>
    <property type="match status" value="1"/>
</dbReference>
<dbReference type="Pfam" id="PF01588">
    <property type="entry name" value="tRNA_bind"/>
    <property type="match status" value="1"/>
</dbReference>
<comment type="caution">
    <text evidence="13">Lacks conserved residue(s) required for the propagation of feature annotation.</text>
</comment>
<evidence type="ECO:0000256" key="9">
    <source>
        <dbReference type="ARBA" id="ARBA00022884"/>
    </source>
</evidence>
<comment type="similarity">
    <text evidence="13">Belongs to the class-I aminoacyl-tRNA synthetase family. MetG type 2A subfamily.</text>
</comment>
<dbReference type="InterPro" id="IPR033911">
    <property type="entry name" value="MetRS_core"/>
</dbReference>
<comment type="cofactor">
    <cofactor evidence="13">
        <name>Zn(2+)</name>
        <dbReference type="ChEBI" id="CHEBI:29105"/>
    </cofactor>
    <text evidence="13">Binds 1 zinc ion per subunit.</text>
</comment>
<dbReference type="PANTHER" id="PTHR43326">
    <property type="entry name" value="METHIONYL-TRNA SYNTHETASE"/>
    <property type="match status" value="1"/>
</dbReference>